<dbReference type="FunFam" id="2.60.40.10:FF:002024">
    <property type="entry name" value="Sperm-specific class P protein 19"/>
    <property type="match status" value="1"/>
</dbReference>
<dbReference type="InterPro" id="IPR013783">
    <property type="entry name" value="Ig-like_fold"/>
</dbReference>
<dbReference type="InterPro" id="IPR008962">
    <property type="entry name" value="PapD-like_sf"/>
</dbReference>
<dbReference type="Gene3D" id="2.60.40.10">
    <property type="entry name" value="Immunoglobulins"/>
    <property type="match status" value="1"/>
</dbReference>
<proteinExistence type="predicted"/>
<dbReference type="PROSITE" id="PS50202">
    <property type="entry name" value="MSP"/>
    <property type="match status" value="1"/>
</dbReference>
<dbReference type="InterPro" id="IPR000535">
    <property type="entry name" value="MSP_dom"/>
</dbReference>
<feature type="region of interest" description="Disordered" evidence="1">
    <location>
        <begin position="1"/>
        <end position="22"/>
    </location>
</feature>
<gene>
    <name evidence="3" type="ORF">WR25_21874</name>
</gene>
<accession>A0A2A2M049</accession>
<dbReference type="SUPFAM" id="SSF49354">
    <property type="entry name" value="PapD-like"/>
    <property type="match status" value="1"/>
</dbReference>
<evidence type="ECO:0000313" key="4">
    <source>
        <dbReference type="Proteomes" id="UP000218231"/>
    </source>
</evidence>
<dbReference type="AlphaFoldDB" id="A0A2A2M049"/>
<dbReference type="EMBL" id="LIAE01006285">
    <property type="protein sequence ID" value="PAV91901.1"/>
    <property type="molecule type" value="Genomic_DNA"/>
</dbReference>
<reference evidence="3 4" key="1">
    <citation type="journal article" date="2017" name="Curr. Biol.">
        <title>Genome architecture and evolution of a unichromosomal asexual nematode.</title>
        <authorList>
            <person name="Fradin H."/>
            <person name="Zegar C."/>
            <person name="Gutwein M."/>
            <person name="Lucas J."/>
            <person name="Kovtun M."/>
            <person name="Corcoran D."/>
            <person name="Baugh L.R."/>
            <person name="Kiontke K."/>
            <person name="Gunsalus K."/>
            <person name="Fitch D.H."/>
            <person name="Piano F."/>
        </authorList>
    </citation>
    <scope>NUCLEOTIDE SEQUENCE [LARGE SCALE GENOMIC DNA]</scope>
    <source>
        <strain evidence="3">PF1309</strain>
    </source>
</reference>
<name>A0A2A2M049_9BILA</name>
<keyword evidence="4" id="KW-1185">Reference proteome</keyword>
<dbReference type="PANTHER" id="PTHR22947">
    <property type="entry name" value="MAJOR SPERM PROTEIN"/>
    <property type="match status" value="1"/>
</dbReference>
<protein>
    <recommendedName>
        <fullName evidence="2">MSP domain-containing protein</fullName>
    </recommendedName>
</protein>
<evidence type="ECO:0000256" key="1">
    <source>
        <dbReference type="SAM" id="MobiDB-lite"/>
    </source>
</evidence>
<comment type="caution">
    <text evidence="3">The sequence shown here is derived from an EMBL/GenBank/DDBJ whole genome shotgun (WGS) entry which is preliminary data.</text>
</comment>
<dbReference type="Pfam" id="PF00635">
    <property type="entry name" value="Motile_Sperm"/>
    <property type="match status" value="1"/>
</dbReference>
<dbReference type="PANTHER" id="PTHR22947:SF7">
    <property type="entry name" value="MSP DOMAIN-CONTAINING PROTEIN-RELATED"/>
    <property type="match status" value="1"/>
</dbReference>
<dbReference type="STRING" id="2018661.A0A2A2M049"/>
<sequence length="109" mass="11198">MASLTVDPPAAQIPATGGNSTHKLVNGGAEKLIFKVKSSNNNEYRIKPVFGFVDASGSTELTITRLAGAPKEDKLVIHFAPAPADATDAQATFGSVQPTGNVTVAMSAT</sequence>
<dbReference type="Proteomes" id="UP000218231">
    <property type="component" value="Unassembled WGS sequence"/>
</dbReference>
<dbReference type="InterPro" id="IPR051774">
    <property type="entry name" value="Sperm-specific_class_P"/>
</dbReference>
<evidence type="ECO:0000259" key="2">
    <source>
        <dbReference type="PROSITE" id="PS50202"/>
    </source>
</evidence>
<organism evidence="3 4">
    <name type="scientific">Diploscapter pachys</name>
    <dbReference type="NCBI Taxonomy" id="2018661"/>
    <lineage>
        <taxon>Eukaryota</taxon>
        <taxon>Metazoa</taxon>
        <taxon>Ecdysozoa</taxon>
        <taxon>Nematoda</taxon>
        <taxon>Chromadorea</taxon>
        <taxon>Rhabditida</taxon>
        <taxon>Rhabditina</taxon>
        <taxon>Rhabditomorpha</taxon>
        <taxon>Rhabditoidea</taxon>
        <taxon>Rhabditidae</taxon>
        <taxon>Diploscapter</taxon>
    </lineage>
</organism>
<evidence type="ECO:0000313" key="3">
    <source>
        <dbReference type="EMBL" id="PAV91901.1"/>
    </source>
</evidence>
<feature type="domain" description="MSP" evidence="2">
    <location>
        <begin position="3"/>
        <end position="109"/>
    </location>
</feature>
<dbReference type="OrthoDB" id="264603at2759"/>